<dbReference type="Proteomes" id="UP000784294">
    <property type="component" value="Unassembled WGS sequence"/>
</dbReference>
<protein>
    <recommendedName>
        <fullName evidence="1">Glycoside hydrolase family 5 C-terminal domain-containing protein</fullName>
    </recommendedName>
</protein>
<keyword evidence="3" id="KW-1185">Reference proteome</keyword>
<dbReference type="InterPro" id="IPR013780">
    <property type="entry name" value="Glyco_hydro_b"/>
</dbReference>
<dbReference type="InterPro" id="IPR041036">
    <property type="entry name" value="GH5_C"/>
</dbReference>
<accession>A0A448X712</accession>
<evidence type="ECO:0000313" key="3">
    <source>
        <dbReference type="Proteomes" id="UP000784294"/>
    </source>
</evidence>
<name>A0A448X712_9PLAT</name>
<dbReference type="EMBL" id="CAAALY010105191">
    <property type="protein sequence ID" value="VEL29671.1"/>
    <property type="molecule type" value="Genomic_DNA"/>
</dbReference>
<evidence type="ECO:0000259" key="1">
    <source>
        <dbReference type="Pfam" id="PF18564"/>
    </source>
</evidence>
<dbReference type="AlphaFoldDB" id="A0A448X712"/>
<gene>
    <name evidence="2" type="ORF">PXEA_LOCUS23111</name>
</gene>
<dbReference type="Gene3D" id="2.60.40.1180">
    <property type="entry name" value="Golgi alpha-mannosidase II"/>
    <property type="match status" value="1"/>
</dbReference>
<feature type="domain" description="Glycoside hydrolase family 5 C-terminal" evidence="1">
    <location>
        <begin position="57"/>
        <end position="117"/>
    </location>
</feature>
<organism evidence="2 3">
    <name type="scientific">Protopolystoma xenopodis</name>
    <dbReference type="NCBI Taxonomy" id="117903"/>
    <lineage>
        <taxon>Eukaryota</taxon>
        <taxon>Metazoa</taxon>
        <taxon>Spiralia</taxon>
        <taxon>Lophotrochozoa</taxon>
        <taxon>Platyhelminthes</taxon>
        <taxon>Monogenea</taxon>
        <taxon>Polyopisthocotylea</taxon>
        <taxon>Polystomatidea</taxon>
        <taxon>Polystomatidae</taxon>
        <taxon>Protopolystoma</taxon>
    </lineage>
</organism>
<comment type="caution">
    <text evidence="2">The sequence shown here is derived from an EMBL/GenBank/DDBJ whole genome shotgun (WGS) entry which is preliminary data.</text>
</comment>
<feature type="non-terminal residue" evidence="2">
    <location>
        <position position="1"/>
    </location>
</feature>
<proteinExistence type="predicted"/>
<reference evidence="2" key="1">
    <citation type="submission" date="2018-11" db="EMBL/GenBank/DDBJ databases">
        <authorList>
            <consortium name="Pathogen Informatics"/>
        </authorList>
    </citation>
    <scope>NUCLEOTIDE SEQUENCE</scope>
</reference>
<sequence length="143" mass="15682">MELLDLFSNLLPCSIEAIYEMAAVSLSKSLLSASETCGSCLVANCDVEQFLVRSFARVYPRSVHGQPVSLKFSPDTSSFYFTFISLPSEANQTLADIFVPSSVHYRSSGLNINVEPDCIVAERTSPDQVLIKAPSQGLLQKRE</sequence>
<evidence type="ECO:0000313" key="2">
    <source>
        <dbReference type="EMBL" id="VEL29671.1"/>
    </source>
</evidence>
<dbReference type="Pfam" id="PF18564">
    <property type="entry name" value="Glyco_hydro_5_C"/>
    <property type="match status" value="1"/>
</dbReference>